<protein>
    <submittedName>
        <fullName evidence="1">Uncharacterized protein</fullName>
    </submittedName>
</protein>
<reference evidence="1" key="1">
    <citation type="submission" date="2022-08" db="EMBL/GenBank/DDBJ databases">
        <authorList>
            <consortium name="DOE Joint Genome Institute"/>
            <person name="Min B."/>
            <person name="Riley R."/>
            <person name="Sierra-Patev S."/>
            <person name="Naranjo-Ortiz M."/>
            <person name="Looney B."/>
            <person name="Konkel Z."/>
            <person name="Slot J.C."/>
            <person name="Sakamoto Y."/>
            <person name="Steenwyk J.L."/>
            <person name="Rokas A."/>
            <person name="Carro J."/>
            <person name="Camarero S."/>
            <person name="Ferreira P."/>
            <person name="Molpeceres G."/>
            <person name="Ruiz-Duenas F.J."/>
            <person name="Serrano A."/>
            <person name="Henrissat B."/>
            <person name="Drula E."/>
            <person name="Hughes K.W."/>
            <person name="Mata J.L."/>
            <person name="Ishikawa N.K."/>
            <person name="Vargas-Isla R."/>
            <person name="Ushijima S."/>
            <person name="Smith C.A."/>
            <person name="Ahrendt S."/>
            <person name="Andreopoulos W."/>
            <person name="He G."/>
            <person name="Labutti K."/>
            <person name="Lipzen A."/>
            <person name="Ng V."/>
            <person name="Sandor L."/>
            <person name="Barry K."/>
            <person name="Martinez A.T."/>
            <person name="Xiao Y."/>
            <person name="Gibbons J.G."/>
            <person name="Terashima K."/>
            <person name="Hibbett D.S."/>
            <person name="Grigoriev I.V."/>
        </authorList>
    </citation>
    <scope>NUCLEOTIDE SEQUENCE</scope>
    <source>
        <strain evidence="1">TFB9207</strain>
    </source>
</reference>
<proteinExistence type="predicted"/>
<evidence type="ECO:0000313" key="2">
    <source>
        <dbReference type="Proteomes" id="UP001163846"/>
    </source>
</evidence>
<dbReference type="AlphaFoldDB" id="A0AA38P201"/>
<feature type="non-terminal residue" evidence="1">
    <location>
        <position position="1"/>
    </location>
</feature>
<evidence type="ECO:0000313" key="1">
    <source>
        <dbReference type="EMBL" id="KAJ3834830.1"/>
    </source>
</evidence>
<keyword evidence="2" id="KW-1185">Reference proteome</keyword>
<accession>A0AA38P201</accession>
<dbReference type="EMBL" id="MU806480">
    <property type="protein sequence ID" value="KAJ3834830.1"/>
    <property type="molecule type" value="Genomic_DNA"/>
</dbReference>
<name>A0AA38P201_9AGAR</name>
<organism evidence="1 2">
    <name type="scientific">Lentinula raphanica</name>
    <dbReference type="NCBI Taxonomy" id="153919"/>
    <lineage>
        <taxon>Eukaryota</taxon>
        <taxon>Fungi</taxon>
        <taxon>Dikarya</taxon>
        <taxon>Basidiomycota</taxon>
        <taxon>Agaricomycotina</taxon>
        <taxon>Agaricomycetes</taxon>
        <taxon>Agaricomycetidae</taxon>
        <taxon>Agaricales</taxon>
        <taxon>Marasmiineae</taxon>
        <taxon>Omphalotaceae</taxon>
        <taxon>Lentinula</taxon>
    </lineage>
</organism>
<comment type="caution">
    <text evidence="1">The sequence shown here is derived from an EMBL/GenBank/DDBJ whole genome shotgun (WGS) entry which is preliminary data.</text>
</comment>
<dbReference type="Proteomes" id="UP001163846">
    <property type="component" value="Unassembled WGS sequence"/>
</dbReference>
<gene>
    <name evidence="1" type="ORF">F5878DRAFT_544226</name>
</gene>
<sequence>PFIIQHLTLPWHLYQLCLVDKIFNRFSTPKLYERISVYSWPKRGKEKVSIHSIQL</sequence>